<reference evidence="3 4" key="2">
    <citation type="submission" date="2024-10" db="EMBL/GenBank/DDBJ databases">
        <authorList>
            <person name="Ryan C."/>
        </authorList>
    </citation>
    <scope>NUCLEOTIDE SEQUENCE [LARGE SCALE GENOMIC DNA]</scope>
</reference>
<gene>
    <name evidence="3" type="ORF">URODEC1_LOCUS6021</name>
</gene>
<keyword evidence="4" id="KW-1185">Reference proteome</keyword>
<dbReference type="InterPro" id="IPR045501">
    <property type="entry name" value="DUF6490"/>
</dbReference>
<evidence type="ECO:0000313" key="3">
    <source>
        <dbReference type="EMBL" id="CAL4895412.1"/>
    </source>
</evidence>
<feature type="transmembrane region" description="Helical" evidence="2">
    <location>
        <begin position="73"/>
        <end position="90"/>
    </location>
</feature>
<protein>
    <submittedName>
        <fullName evidence="3">Uncharacterized protein</fullName>
    </submittedName>
</protein>
<dbReference type="EMBL" id="OZ075120">
    <property type="protein sequence ID" value="CAL4895412.1"/>
    <property type="molecule type" value="Genomic_DNA"/>
</dbReference>
<evidence type="ECO:0000313" key="4">
    <source>
        <dbReference type="Proteomes" id="UP001497457"/>
    </source>
</evidence>
<feature type="transmembrane region" description="Helical" evidence="2">
    <location>
        <begin position="39"/>
        <end position="61"/>
    </location>
</feature>
<dbReference type="PANTHER" id="PTHR46610">
    <property type="entry name" value="OS05G0181300 PROTEIN"/>
    <property type="match status" value="1"/>
</dbReference>
<feature type="transmembrane region" description="Helical" evidence="2">
    <location>
        <begin position="111"/>
        <end position="131"/>
    </location>
</feature>
<proteinExistence type="predicted"/>
<dbReference type="PANTHER" id="PTHR46610:SF20">
    <property type="entry name" value="OS05G0181300 PROTEIN"/>
    <property type="match status" value="1"/>
</dbReference>
<reference evidence="4" key="1">
    <citation type="submission" date="2024-06" db="EMBL/GenBank/DDBJ databases">
        <authorList>
            <person name="Ryan C."/>
        </authorList>
    </citation>
    <scope>NUCLEOTIDE SEQUENCE [LARGE SCALE GENOMIC DNA]</scope>
</reference>
<dbReference type="Proteomes" id="UP001497457">
    <property type="component" value="Chromosome 10rd"/>
</dbReference>
<feature type="compositionally biased region" description="Polar residues" evidence="1">
    <location>
        <begin position="1"/>
        <end position="10"/>
    </location>
</feature>
<name>A0ABC8VRK9_9POAL</name>
<feature type="region of interest" description="Disordered" evidence="1">
    <location>
        <begin position="1"/>
        <end position="29"/>
    </location>
</feature>
<dbReference type="Pfam" id="PF20100">
    <property type="entry name" value="DUF6490"/>
    <property type="match status" value="1"/>
</dbReference>
<keyword evidence="2" id="KW-0472">Membrane</keyword>
<evidence type="ECO:0000256" key="2">
    <source>
        <dbReference type="SAM" id="Phobius"/>
    </source>
</evidence>
<sequence>MDAVKRNNNAAVPDQPSPPCPSKPKTTDRARMLRTDRQAAALCNAGVPAVVLIFLGCVLVRTVREVRDRPWDLAFVAFAYADMAALFLCLRRAERLPREPSPAEEQEKRRLQVVVWMLSAALSCAFAYRVSLIMPPVLVVVVWSMASFVVIAGFFVLVLCKDQGYRAFDGDGGAGECKGVAKKIGNLGSELV</sequence>
<evidence type="ECO:0000256" key="1">
    <source>
        <dbReference type="SAM" id="MobiDB-lite"/>
    </source>
</evidence>
<organism evidence="3 4">
    <name type="scientific">Urochloa decumbens</name>
    <dbReference type="NCBI Taxonomy" id="240449"/>
    <lineage>
        <taxon>Eukaryota</taxon>
        <taxon>Viridiplantae</taxon>
        <taxon>Streptophyta</taxon>
        <taxon>Embryophyta</taxon>
        <taxon>Tracheophyta</taxon>
        <taxon>Spermatophyta</taxon>
        <taxon>Magnoliopsida</taxon>
        <taxon>Liliopsida</taxon>
        <taxon>Poales</taxon>
        <taxon>Poaceae</taxon>
        <taxon>PACMAD clade</taxon>
        <taxon>Panicoideae</taxon>
        <taxon>Panicodae</taxon>
        <taxon>Paniceae</taxon>
        <taxon>Melinidinae</taxon>
        <taxon>Urochloa</taxon>
    </lineage>
</organism>
<keyword evidence="2" id="KW-0812">Transmembrane</keyword>
<accession>A0ABC8VRK9</accession>
<keyword evidence="2" id="KW-1133">Transmembrane helix</keyword>
<feature type="transmembrane region" description="Helical" evidence="2">
    <location>
        <begin position="137"/>
        <end position="160"/>
    </location>
</feature>
<dbReference type="AlphaFoldDB" id="A0ABC8VRK9"/>